<organism evidence="2 3">
    <name type="scientific">Lactuca sativa</name>
    <name type="common">Garden lettuce</name>
    <dbReference type="NCBI Taxonomy" id="4236"/>
    <lineage>
        <taxon>Eukaryota</taxon>
        <taxon>Viridiplantae</taxon>
        <taxon>Streptophyta</taxon>
        <taxon>Embryophyta</taxon>
        <taxon>Tracheophyta</taxon>
        <taxon>Spermatophyta</taxon>
        <taxon>Magnoliopsida</taxon>
        <taxon>eudicotyledons</taxon>
        <taxon>Gunneridae</taxon>
        <taxon>Pentapetalae</taxon>
        <taxon>asterids</taxon>
        <taxon>campanulids</taxon>
        <taxon>Asterales</taxon>
        <taxon>Asteraceae</taxon>
        <taxon>Cichorioideae</taxon>
        <taxon>Cichorieae</taxon>
        <taxon>Lactucinae</taxon>
        <taxon>Lactuca</taxon>
    </lineage>
</organism>
<reference evidence="2 3" key="1">
    <citation type="journal article" date="2017" name="Nat. Commun.">
        <title>Genome assembly with in vitro proximity ligation data and whole-genome triplication in lettuce.</title>
        <authorList>
            <person name="Reyes-Chin-Wo S."/>
            <person name="Wang Z."/>
            <person name="Yang X."/>
            <person name="Kozik A."/>
            <person name="Arikit S."/>
            <person name="Song C."/>
            <person name="Xia L."/>
            <person name="Froenicke L."/>
            <person name="Lavelle D.O."/>
            <person name="Truco M.J."/>
            <person name="Xia R."/>
            <person name="Zhu S."/>
            <person name="Xu C."/>
            <person name="Xu H."/>
            <person name="Xu X."/>
            <person name="Cox K."/>
            <person name="Korf I."/>
            <person name="Meyers B.C."/>
            <person name="Michelmore R.W."/>
        </authorList>
    </citation>
    <scope>NUCLEOTIDE SEQUENCE [LARGE SCALE GENOMIC DNA]</scope>
    <source>
        <strain evidence="3">cv. Salinas</strain>
        <tissue evidence="2">Seedlings</tissue>
    </source>
</reference>
<dbReference type="SUPFAM" id="SSF52047">
    <property type="entry name" value="RNI-like"/>
    <property type="match status" value="1"/>
</dbReference>
<proteinExistence type="predicted"/>
<dbReference type="AlphaFoldDB" id="A0A9R1V2C2"/>
<keyword evidence="3" id="KW-1185">Reference proteome</keyword>
<dbReference type="SUPFAM" id="SSF81383">
    <property type="entry name" value="F-box domain"/>
    <property type="match status" value="1"/>
</dbReference>
<sequence>MPDELMANILQSLGTKEILKSAWNLCRTWRKICKDLAMWKVGNDDLLEYIFLRSSMLKCLCLTYLCGKGSWLTRAAKRFPQLEELHLSLGCMRAEDIEVIGRNCPRLKSFTVNKVFDWSQNDEDALAIANYMPELCHLDLCGSDVTNDGLEGILIGCPHLESLDLRICCNLNLECNLGKLFTQGIKDFMM</sequence>
<evidence type="ECO:0000259" key="1">
    <source>
        <dbReference type="PROSITE" id="PS50181"/>
    </source>
</evidence>
<dbReference type="InterPro" id="IPR001810">
    <property type="entry name" value="F-box_dom"/>
</dbReference>
<accession>A0A9R1V2C2</accession>
<dbReference type="InterPro" id="IPR032675">
    <property type="entry name" value="LRR_dom_sf"/>
</dbReference>
<comment type="caution">
    <text evidence="2">The sequence shown here is derived from an EMBL/GenBank/DDBJ whole genome shotgun (WGS) entry which is preliminary data.</text>
</comment>
<dbReference type="PANTHER" id="PTHR38926">
    <property type="entry name" value="F-BOX DOMAIN CONTAINING PROTEIN, EXPRESSED"/>
    <property type="match status" value="1"/>
</dbReference>
<dbReference type="PROSITE" id="PS50181">
    <property type="entry name" value="FBOX"/>
    <property type="match status" value="1"/>
</dbReference>
<dbReference type="Gene3D" id="3.80.10.10">
    <property type="entry name" value="Ribonuclease Inhibitor"/>
    <property type="match status" value="1"/>
</dbReference>
<dbReference type="Proteomes" id="UP000235145">
    <property type="component" value="Unassembled WGS sequence"/>
</dbReference>
<gene>
    <name evidence="2" type="ORF">LSAT_V11C700354250</name>
</gene>
<evidence type="ECO:0000313" key="2">
    <source>
        <dbReference type="EMBL" id="KAJ0198455.1"/>
    </source>
</evidence>
<dbReference type="PANTHER" id="PTHR38926:SF2">
    <property type="entry name" value="F-BOX_LRR-REPEAT PROTEIN 21-RELATED"/>
    <property type="match status" value="1"/>
</dbReference>
<name>A0A9R1V2C2_LACSA</name>
<dbReference type="EMBL" id="NBSK02000007">
    <property type="protein sequence ID" value="KAJ0198455.1"/>
    <property type="molecule type" value="Genomic_DNA"/>
</dbReference>
<protein>
    <recommendedName>
        <fullName evidence="1">F-box domain-containing protein</fullName>
    </recommendedName>
</protein>
<feature type="domain" description="F-box" evidence="1">
    <location>
        <begin position="1"/>
        <end position="42"/>
    </location>
</feature>
<dbReference type="InterPro" id="IPR036047">
    <property type="entry name" value="F-box-like_dom_sf"/>
</dbReference>
<evidence type="ECO:0000313" key="3">
    <source>
        <dbReference type="Proteomes" id="UP000235145"/>
    </source>
</evidence>
<dbReference type="GO" id="GO:1905761">
    <property type="term" value="F:SCF ubiquitin ligase complex binding"/>
    <property type="evidence" value="ECO:0000318"/>
    <property type="project" value="GO_Central"/>
</dbReference>
<dbReference type="Pfam" id="PF00646">
    <property type="entry name" value="F-box"/>
    <property type="match status" value="1"/>
</dbReference>